<keyword evidence="9" id="KW-1185">Reference proteome</keyword>
<dbReference type="InterPro" id="IPR013087">
    <property type="entry name" value="Znf_C2H2_type"/>
</dbReference>
<dbReference type="OMA" id="NEDENDW"/>
<gene>
    <name evidence="8" type="ORF">Fcan01_28455</name>
</gene>
<feature type="compositionally biased region" description="Polar residues" evidence="6">
    <location>
        <begin position="478"/>
        <end position="489"/>
    </location>
</feature>
<evidence type="ECO:0000256" key="5">
    <source>
        <dbReference type="PROSITE-ProRule" id="PRU00042"/>
    </source>
</evidence>
<evidence type="ECO:0000256" key="1">
    <source>
        <dbReference type="ARBA" id="ARBA00022723"/>
    </source>
</evidence>
<feature type="domain" description="C2H2-type" evidence="7">
    <location>
        <begin position="403"/>
        <end position="432"/>
    </location>
</feature>
<dbReference type="OrthoDB" id="278606at2759"/>
<dbReference type="PANTHER" id="PTHR13267:SF3">
    <property type="entry name" value="ZINC FINGER PROTEIN 277"/>
    <property type="match status" value="1"/>
</dbReference>
<proteinExistence type="inferred from homology"/>
<dbReference type="SUPFAM" id="SSF57667">
    <property type="entry name" value="beta-beta-alpha zinc fingers"/>
    <property type="match status" value="2"/>
</dbReference>
<dbReference type="GO" id="GO:0008270">
    <property type="term" value="F:zinc ion binding"/>
    <property type="evidence" value="ECO:0007669"/>
    <property type="project" value="UniProtKB-KW"/>
</dbReference>
<keyword evidence="2 5" id="KW-0863">Zinc-finger</keyword>
<keyword evidence="1" id="KW-0479">Metal-binding</keyword>
<dbReference type="InterPro" id="IPR036236">
    <property type="entry name" value="Znf_C2H2_sf"/>
</dbReference>
<keyword evidence="3" id="KW-0862">Zinc</keyword>
<dbReference type="InterPro" id="IPR040048">
    <property type="entry name" value="ZNF277"/>
</dbReference>
<dbReference type="STRING" id="158441.A0A226CXL7"/>
<evidence type="ECO:0000256" key="4">
    <source>
        <dbReference type="ARBA" id="ARBA00034119"/>
    </source>
</evidence>
<accession>A0A226CXL7</accession>
<evidence type="ECO:0000259" key="7">
    <source>
        <dbReference type="PROSITE" id="PS50157"/>
    </source>
</evidence>
<dbReference type="SMART" id="SM00355">
    <property type="entry name" value="ZnF_C2H2"/>
    <property type="match status" value="4"/>
</dbReference>
<reference evidence="8 9" key="1">
    <citation type="submission" date="2015-12" db="EMBL/GenBank/DDBJ databases">
        <title>The genome of Folsomia candida.</title>
        <authorList>
            <person name="Faddeeva A."/>
            <person name="Derks M.F."/>
            <person name="Anvar Y."/>
            <person name="Smit S."/>
            <person name="Van Straalen N."/>
            <person name="Roelofs D."/>
        </authorList>
    </citation>
    <scope>NUCLEOTIDE SEQUENCE [LARGE SCALE GENOMIC DNA]</scope>
    <source>
        <strain evidence="8 9">VU population</strain>
        <tissue evidence="8">Whole body</tissue>
    </source>
</reference>
<dbReference type="PROSITE" id="PS50157">
    <property type="entry name" value="ZINC_FINGER_C2H2_2"/>
    <property type="match status" value="2"/>
</dbReference>
<feature type="domain" description="C2H2-type" evidence="7">
    <location>
        <begin position="274"/>
        <end position="303"/>
    </location>
</feature>
<dbReference type="PANTHER" id="PTHR13267">
    <property type="entry name" value="ZINC FINGER PROTEIN 277"/>
    <property type="match status" value="1"/>
</dbReference>
<evidence type="ECO:0000256" key="2">
    <source>
        <dbReference type="ARBA" id="ARBA00022771"/>
    </source>
</evidence>
<dbReference type="Proteomes" id="UP000198287">
    <property type="component" value="Unassembled WGS sequence"/>
</dbReference>
<organism evidence="8 9">
    <name type="scientific">Folsomia candida</name>
    <name type="common">Springtail</name>
    <dbReference type="NCBI Taxonomy" id="158441"/>
    <lineage>
        <taxon>Eukaryota</taxon>
        <taxon>Metazoa</taxon>
        <taxon>Ecdysozoa</taxon>
        <taxon>Arthropoda</taxon>
        <taxon>Hexapoda</taxon>
        <taxon>Collembola</taxon>
        <taxon>Entomobryomorpha</taxon>
        <taxon>Isotomoidea</taxon>
        <taxon>Isotomidae</taxon>
        <taxon>Proisotominae</taxon>
        <taxon>Folsomia</taxon>
    </lineage>
</organism>
<dbReference type="EMBL" id="LNIX01000073">
    <property type="protein sequence ID" value="OXA36786.1"/>
    <property type="molecule type" value="Genomic_DNA"/>
</dbReference>
<feature type="region of interest" description="Disordered" evidence="6">
    <location>
        <begin position="137"/>
        <end position="178"/>
    </location>
</feature>
<dbReference type="Pfam" id="PF12756">
    <property type="entry name" value="zf-C2H2_2"/>
    <property type="match status" value="2"/>
</dbReference>
<evidence type="ECO:0000256" key="3">
    <source>
        <dbReference type="ARBA" id="ARBA00022833"/>
    </source>
</evidence>
<dbReference type="PROSITE" id="PS00028">
    <property type="entry name" value="ZINC_FINGER_C2H2_1"/>
    <property type="match status" value="2"/>
</dbReference>
<comment type="similarity">
    <text evidence="4">Belongs to the ZNF277 family.</text>
</comment>
<comment type="caution">
    <text evidence="8">The sequence shown here is derived from an EMBL/GenBank/DDBJ whole genome shotgun (WGS) entry which is preliminary data.</text>
</comment>
<feature type="region of interest" description="Disordered" evidence="6">
    <location>
        <begin position="466"/>
        <end position="529"/>
    </location>
</feature>
<protein>
    <recommendedName>
        <fullName evidence="7">C2H2-type domain-containing protein</fullName>
    </recommendedName>
</protein>
<evidence type="ECO:0000313" key="9">
    <source>
        <dbReference type="Proteomes" id="UP000198287"/>
    </source>
</evidence>
<dbReference type="InterPro" id="IPR041661">
    <property type="entry name" value="ZN622/Rei1/Reh1_Znf-C2H2"/>
</dbReference>
<evidence type="ECO:0000256" key="6">
    <source>
        <dbReference type="SAM" id="MobiDB-lite"/>
    </source>
</evidence>
<evidence type="ECO:0000313" key="8">
    <source>
        <dbReference type="EMBL" id="OXA36786.1"/>
    </source>
</evidence>
<dbReference type="AlphaFoldDB" id="A0A226CXL7"/>
<name>A0A226CXL7_FOLCA</name>
<sequence length="529" mass="61435">MNDPILEALNFALETDLHVDEVRVIPSTSDPLYSRRPLSKPKNSKKILPSNLVLGETATTPCLFSGCDDPTISSCCLADKPAKDTFLAHLLTQHHFVIDDVDKIANLHKYILYWRSKFESGQVSDFCVGFIMDDLPSPPEAPRPRKRKSTPLGQEDASIADQDDPPPPPSADIALSPSDKPTYFMLTPALPEDKQLRNKLWNSRIETVLEVNRQEREQTDFSRQCFFCREIFTGNRSALFAHMTTDHSFRIGKPDNAIFVEEFLELIATKLNNLICLQCEKVFKDKTILRDHMRKKGHKRLNSNNPEYNRYYIINYLEPGKDWKMLEEEDPEDERTEEDWTEAAEETENIVCLLCSEQAPNFDQILSHMKTSHGMDFTQITENLDFYQKVKVVNFIRRTVFLFVCFYCEKKFLEKTSLVEHIGQHFHKCEEFPPEKVWNQPEYYFPTYENDQFLVLLDNKDMELGNDCDDDKQRQEDASNSLSEQNQSRIVIPEDLPKISRSPYLPTAEELRMDDTFPEADYPLDLKRS</sequence>
<dbReference type="Gene3D" id="3.30.160.60">
    <property type="entry name" value="Classic Zinc Finger"/>
    <property type="match status" value="2"/>
</dbReference>